<organism evidence="1 2">
    <name type="scientific">Fusarium venenatum</name>
    <dbReference type="NCBI Taxonomy" id="56646"/>
    <lineage>
        <taxon>Eukaryota</taxon>
        <taxon>Fungi</taxon>
        <taxon>Dikarya</taxon>
        <taxon>Ascomycota</taxon>
        <taxon>Pezizomycotina</taxon>
        <taxon>Sordariomycetes</taxon>
        <taxon>Hypocreomycetidae</taxon>
        <taxon>Hypocreales</taxon>
        <taxon>Nectriaceae</taxon>
        <taxon>Fusarium</taxon>
    </lineage>
</organism>
<evidence type="ECO:0000313" key="2">
    <source>
        <dbReference type="Proteomes" id="UP000245910"/>
    </source>
</evidence>
<protein>
    <submittedName>
        <fullName evidence="1">Uncharacterized protein</fullName>
    </submittedName>
</protein>
<keyword evidence="2" id="KW-1185">Reference proteome</keyword>
<sequence length="83" mass="9085">MPGQPEVHRWSLRSPPRRLFARHNSVLRPRHGSGQRLSIKHFCQGTGDASSLYAIASLECEALCGLVRIGNVHEAGAKSPKLS</sequence>
<dbReference type="Proteomes" id="UP000245910">
    <property type="component" value="Chromosome II"/>
</dbReference>
<reference evidence="2" key="1">
    <citation type="submission" date="2014-10" db="EMBL/GenBank/DDBJ databases">
        <authorList>
            <person name="King R."/>
        </authorList>
    </citation>
    <scope>NUCLEOTIDE SEQUENCE [LARGE SCALE GENOMIC DNA]</scope>
    <source>
        <strain evidence="2">A3/5</strain>
    </source>
</reference>
<accession>A0A2L2TP90</accession>
<proteinExistence type="predicted"/>
<dbReference type="AlphaFoldDB" id="A0A2L2TP90"/>
<name>A0A2L2TP90_9HYPO</name>
<evidence type="ECO:0000313" key="1">
    <source>
        <dbReference type="EMBL" id="CEI61235.1"/>
    </source>
</evidence>
<dbReference type="EMBL" id="LN649230">
    <property type="protein sequence ID" value="CEI61235.1"/>
    <property type="molecule type" value="Genomic_DNA"/>
</dbReference>